<accession>A0A1N7PSW3</accession>
<dbReference type="RefSeq" id="WP_076349224.1">
    <property type="nucleotide sequence ID" value="NZ_FTOO01000017.1"/>
</dbReference>
<proteinExistence type="predicted"/>
<protein>
    <submittedName>
        <fullName evidence="2">Uncharacterized protein</fullName>
    </submittedName>
</protein>
<reference evidence="3" key="1">
    <citation type="submission" date="2017-01" db="EMBL/GenBank/DDBJ databases">
        <authorList>
            <person name="Varghese N."/>
            <person name="Submissions S."/>
        </authorList>
    </citation>
    <scope>NUCLEOTIDE SEQUENCE [LARGE SCALE GENOMIC DNA]</scope>
    <source>
        <strain evidence="3">DSM 16176</strain>
    </source>
</reference>
<evidence type="ECO:0000313" key="2">
    <source>
        <dbReference type="EMBL" id="SIT13743.1"/>
    </source>
</evidence>
<dbReference type="OrthoDB" id="2376992at2"/>
<feature type="region of interest" description="Disordered" evidence="1">
    <location>
        <begin position="72"/>
        <end position="137"/>
    </location>
</feature>
<gene>
    <name evidence="2" type="ORF">SAMN05421799_1173</name>
</gene>
<dbReference type="Proteomes" id="UP000186156">
    <property type="component" value="Unassembled WGS sequence"/>
</dbReference>
<feature type="compositionally biased region" description="Low complexity" evidence="1">
    <location>
        <begin position="95"/>
        <end position="107"/>
    </location>
</feature>
<feature type="compositionally biased region" description="Polar residues" evidence="1">
    <location>
        <begin position="108"/>
        <end position="128"/>
    </location>
</feature>
<dbReference type="STRING" id="252246.SAMN05421799_1173"/>
<organism evidence="2 3">
    <name type="scientific">Alicyclobacillus vulcanalis</name>
    <dbReference type="NCBI Taxonomy" id="252246"/>
    <lineage>
        <taxon>Bacteria</taxon>
        <taxon>Bacillati</taxon>
        <taxon>Bacillota</taxon>
        <taxon>Bacilli</taxon>
        <taxon>Bacillales</taxon>
        <taxon>Alicyclobacillaceae</taxon>
        <taxon>Alicyclobacillus</taxon>
    </lineage>
</organism>
<dbReference type="AlphaFoldDB" id="A0A1N7PSW3"/>
<dbReference type="EMBL" id="FTOO01000017">
    <property type="protein sequence ID" value="SIT13743.1"/>
    <property type="molecule type" value="Genomic_DNA"/>
</dbReference>
<evidence type="ECO:0000313" key="3">
    <source>
        <dbReference type="Proteomes" id="UP000186156"/>
    </source>
</evidence>
<keyword evidence="3" id="KW-1185">Reference proteome</keyword>
<name>A0A1N7PSW3_9BACL</name>
<evidence type="ECO:0000256" key="1">
    <source>
        <dbReference type="SAM" id="MobiDB-lite"/>
    </source>
</evidence>
<sequence>MNLWNTLVQLAQTKRLSTLIVGLLASAKLITDALGLPFITDPQINAIANAVASIITVIAIFLPHTKAPAAIASQAPAGDLSHSSAGTPGAGTPNGSGSSAPSVASSVDGTANTLGALQSQGQSPQQASDGYARPPGA</sequence>